<name>A0A931GY56_9BACT</name>
<protein>
    <submittedName>
        <fullName evidence="8">Biopolymer transporter ExbD</fullName>
    </submittedName>
</protein>
<dbReference type="AlphaFoldDB" id="A0A931GY56"/>
<evidence type="ECO:0000256" key="7">
    <source>
        <dbReference type="RuleBase" id="RU003879"/>
    </source>
</evidence>
<accession>A0A931GY56</accession>
<keyword evidence="9" id="KW-1185">Reference proteome</keyword>
<keyword evidence="3" id="KW-1003">Cell membrane</keyword>
<keyword evidence="6" id="KW-0472">Membrane</keyword>
<evidence type="ECO:0000313" key="9">
    <source>
        <dbReference type="Proteomes" id="UP000628448"/>
    </source>
</evidence>
<sequence>MARPKIPRKSTSVDMTAMCDVAFLLLSFFILTTKFKPSEAVTVETPNSVASKIAPDKDVVMITLNKDGKVFLSTGDNSSDIQKKHDIISSVNESRNLGLSKTDIDALTKAPFIGVPVEQLAQQAKLQTDQMNDKTLPGIPAKDSTNNQMIDWMRAVSDVYQGTKVNLLLKGDNLAKYPSFKNVLTAFKKNKLFKFQMVTNPESVPQGSDLWKANMSGKAVE</sequence>
<dbReference type="InterPro" id="IPR003400">
    <property type="entry name" value="ExbD"/>
</dbReference>
<reference evidence="8" key="1">
    <citation type="submission" date="2020-11" db="EMBL/GenBank/DDBJ databases">
        <title>Bacterial whole genome sequence for Panacibacter sp. DH6.</title>
        <authorList>
            <person name="Le V."/>
            <person name="Ko S."/>
            <person name="Ahn C.-Y."/>
            <person name="Oh H.-M."/>
        </authorList>
    </citation>
    <scope>NUCLEOTIDE SEQUENCE</scope>
    <source>
        <strain evidence="8">DH6</strain>
    </source>
</reference>
<keyword evidence="7" id="KW-0653">Protein transport</keyword>
<evidence type="ECO:0000256" key="3">
    <source>
        <dbReference type="ARBA" id="ARBA00022475"/>
    </source>
</evidence>
<evidence type="ECO:0000256" key="1">
    <source>
        <dbReference type="ARBA" id="ARBA00004162"/>
    </source>
</evidence>
<evidence type="ECO:0000313" key="8">
    <source>
        <dbReference type="EMBL" id="MBG9377429.1"/>
    </source>
</evidence>
<comment type="subcellular location">
    <subcellularLocation>
        <location evidence="1">Cell membrane</location>
        <topology evidence="1">Single-pass membrane protein</topology>
    </subcellularLocation>
    <subcellularLocation>
        <location evidence="7">Cell membrane</location>
        <topology evidence="7">Single-pass type II membrane protein</topology>
    </subcellularLocation>
</comment>
<dbReference type="RefSeq" id="WP_196991513.1">
    <property type="nucleotide sequence ID" value="NZ_JADWYR010000002.1"/>
</dbReference>
<evidence type="ECO:0000256" key="6">
    <source>
        <dbReference type="ARBA" id="ARBA00023136"/>
    </source>
</evidence>
<dbReference type="PANTHER" id="PTHR30558">
    <property type="entry name" value="EXBD MEMBRANE COMPONENT OF PMF-DRIVEN MACROMOLECULE IMPORT SYSTEM"/>
    <property type="match status" value="1"/>
</dbReference>
<evidence type="ECO:0000256" key="2">
    <source>
        <dbReference type="ARBA" id="ARBA00005811"/>
    </source>
</evidence>
<dbReference type="Pfam" id="PF02472">
    <property type="entry name" value="ExbD"/>
    <property type="match status" value="1"/>
</dbReference>
<comment type="caution">
    <text evidence="8">The sequence shown here is derived from an EMBL/GenBank/DDBJ whole genome shotgun (WGS) entry which is preliminary data.</text>
</comment>
<comment type="similarity">
    <text evidence="2 7">Belongs to the ExbD/TolR family.</text>
</comment>
<organism evidence="8 9">
    <name type="scientific">Panacibacter microcysteis</name>
    <dbReference type="NCBI Taxonomy" id="2793269"/>
    <lineage>
        <taxon>Bacteria</taxon>
        <taxon>Pseudomonadati</taxon>
        <taxon>Bacteroidota</taxon>
        <taxon>Chitinophagia</taxon>
        <taxon>Chitinophagales</taxon>
        <taxon>Chitinophagaceae</taxon>
        <taxon>Panacibacter</taxon>
    </lineage>
</organism>
<keyword evidence="5" id="KW-1133">Transmembrane helix</keyword>
<dbReference type="GO" id="GO:0005886">
    <property type="term" value="C:plasma membrane"/>
    <property type="evidence" value="ECO:0007669"/>
    <property type="project" value="UniProtKB-SubCell"/>
</dbReference>
<dbReference type="GO" id="GO:0015031">
    <property type="term" value="P:protein transport"/>
    <property type="evidence" value="ECO:0007669"/>
    <property type="project" value="UniProtKB-KW"/>
</dbReference>
<gene>
    <name evidence="8" type="ORF">I5907_14390</name>
</gene>
<dbReference type="GO" id="GO:0022857">
    <property type="term" value="F:transmembrane transporter activity"/>
    <property type="evidence" value="ECO:0007669"/>
    <property type="project" value="InterPro"/>
</dbReference>
<proteinExistence type="inferred from homology"/>
<keyword evidence="7" id="KW-0813">Transport</keyword>
<dbReference type="Proteomes" id="UP000628448">
    <property type="component" value="Unassembled WGS sequence"/>
</dbReference>
<evidence type="ECO:0000256" key="4">
    <source>
        <dbReference type="ARBA" id="ARBA00022692"/>
    </source>
</evidence>
<keyword evidence="4 7" id="KW-0812">Transmembrane</keyword>
<dbReference type="PANTHER" id="PTHR30558:SF3">
    <property type="entry name" value="BIOPOLYMER TRANSPORT PROTEIN EXBD-RELATED"/>
    <property type="match status" value="1"/>
</dbReference>
<evidence type="ECO:0000256" key="5">
    <source>
        <dbReference type="ARBA" id="ARBA00022989"/>
    </source>
</evidence>
<dbReference type="EMBL" id="JADWYR010000002">
    <property type="protein sequence ID" value="MBG9377429.1"/>
    <property type="molecule type" value="Genomic_DNA"/>
</dbReference>